<dbReference type="InterPro" id="IPR001040">
    <property type="entry name" value="TIF_eIF_4E"/>
</dbReference>
<keyword evidence="1" id="KW-0694">RNA-binding</keyword>
<comment type="similarity">
    <text evidence="1">Belongs to the eukaryotic initiation factor 4E family.</text>
</comment>
<protein>
    <submittedName>
        <fullName evidence="2">Eukaryotic translation initiation factor 4E</fullName>
    </submittedName>
</protein>
<keyword evidence="1 2" id="KW-0396">Initiation factor</keyword>
<organism evidence="2 3">
    <name type="scientific">Tritrichomonas musculus</name>
    <dbReference type="NCBI Taxonomy" id="1915356"/>
    <lineage>
        <taxon>Eukaryota</taxon>
        <taxon>Metamonada</taxon>
        <taxon>Parabasalia</taxon>
        <taxon>Tritrichomonadida</taxon>
        <taxon>Tritrichomonadidae</taxon>
        <taxon>Tritrichomonas</taxon>
    </lineage>
</organism>
<gene>
    <name evidence="2" type="ORF">M9Y10_016609</name>
</gene>
<evidence type="ECO:0000313" key="2">
    <source>
        <dbReference type="EMBL" id="KAK8854059.1"/>
    </source>
</evidence>
<comment type="caution">
    <text evidence="2">The sequence shown here is derived from an EMBL/GenBank/DDBJ whole genome shotgun (WGS) entry which is preliminary data.</text>
</comment>
<dbReference type="EMBL" id="JAPFFF010000021">
    <property type="protein sequence ID" value="KAK8854059.1"/>
    <property type="molecule type" value="Genomic_DNA"/>
</dbReference>
<reference evidence="2 3" key="1">
    <citation type="submission" date="2024-04" db="EMBL/GenBank/DDBJ databases">
        <title>Tritrichomonas musculus Genome.</title>
        <authorList>
            <person name="Alves-Ferreira E."/>
            <person name="Grigg M."/>
            <person name="Lorenzi H."/>
            <person name="Galac M."/>
        </authorList>
    </citation>
    <scope>NUCLEOTIDE SEQUENCE [LARGE SCALE GENOMIC DNA]</scope>
    <source>
        <strain evidence="2 3">EAF2021</strain>
    </source>
</reference>
<evidence type="ECO:0000313" key="3">
    <source>
        <dbReference type="Proteomes" id="UP001470230"/>
    </source>
</evidence>
<accession>A0ABR2HWR3</accession>
<name>A0ABR2HWR3_9EUKA</name>
<dbReference type="Pfam" id="PF01652">
    <property type="entry name" value="IF4E"/>
    <property type="match status" value="1"/>
</dbReference>
<dbReference type="Proteomes" id="UP001470230">
    <property type="component" value="Unassembled WGS sequence"/>
</dbReference>
<dbReference type="InterPro" id="IPR023398">
    <property type="entry name" value="TIF_eIF4e-like"/>
</dbReference>
<dbReference type="SUPFAM" id="SSF55418">
    <property type="entry name" value="eIF4e-like"/>
    <property type="match status" value="1"/>
</dbReference>
<dbReference type="GO" id="GO:0003743">
    <property type="term" value="F:translation initiation factor activity"/>
    <property type="evidence" value="ECO:0007669"/>
    <property type="project" value="UniProtKB-KW"/>
</dbReference>
<dbReference type="PANTHER" id="PTHR11960:SF18">
    <property type="entry name" value="EUKARYOTIC TRANSLATION INITIATION FACTOR 4E HOMOLOGOUS PROTEIN, ISOFORM B"/>
    <property type="match status" value="1"/>
</dbReference>
<evidence type="ECO:0000256" key="1">
    <source>
        <dbReference type="RuleBase" id="RU004374"/>
    </source>
</evidence>
<keyword evidence="3" id="KW-1185">Reference proteome</keyword>
<keyword evidence="1" id="KW-0648">Protein biosynthesis</keyword>
<sequence length="243" mass="28410">MSLEQQTNNQNYAFAVQLIESSRPNPSAEIFSTNISSTDMFLDIISSLDSKVPSENYQVLLHREGIRLEWEDKANKQGGRYSLFFASNIMAFRTFCILSVEWISKNLSFNDHITGLCVSIKDRSWNVQIWVDDGFDSRNISERYEYLINWLKNVVNIQNNDTYIIEFRIHPTYREYKTPLSKIKEQANQIASFQTCIKQLIGGGPSSKKIHPPPFDYKVAIFHKRSRRKRRELKSYVDRVYSS</sequence>
<proteinExistence type="inferred from homology"/>
<dbReference type="Gene3D" id="3.30.760.10">
    <property type="entry name" value="RNA Cap, Translation Initiation Factor Eif4e"/>
    <property type="match status" value="1"/>
</dbReference>
<dbReference type="PANTHER" id="PTHR11960">
    <property type="entry name" value="EUKARYOTIC TRANSLATION INITIATION FACTOR 4E RELATED"/>
    <property type="match status" value="1"/>
</dbReference>